<gene>
    <name evidence="1" type="ORF">D3P06_19185</name>
</gene>
<evidence type="ECO:0000313" key="2">
    <source>
        <dbReference type="Proteomes" id="UP000285530"/>
    </source>
</evidence>
<reference evidence="1 2" key="1">
    <citation type="submission" date="2018-09" db="EMBL/GenBank/DDBJ databases">
        <title>Paracoccus onubensis nov. sp. a moderate halophilic bacterium isolated from Gruta de las Maravillas (Aracena, Spain).</title>
        <authorList>
            <person name="Jurado V."/>
            <person name="Gutierrez-Patricio S."/>
            <person name="Gonzalez-Pimentel J.L."/>
            <person name="Laiz L."/>
            <person name="Saiz-Jimenez C."/>
        </authorList>
    </citation>
    <scope>NUCLEOTIDE SEQUENCE [LARGE SCALE GENOMIC DNA]</scope>
    <source>
        <strain evidence="1 2">DSM 19484</strain>
    </source>
</reference>
<protein>
    <submittedName>
        <fullName evidence="1">UDP-galactopyranose mutase</fullName>
    </submittedName>
</protein>
<accession>A0A418ZNS8</accession>
<comment type="caution">
    <text evidence="1">The sequence shown here is derived from an EMBL/GenBank/DDBJ whole genome shotgun (WGS) entry which is preliminary data.</text>
</comment>
<dbReference type="GO" id="GO:0005829">
    <property type="term" value="C:cytosol"/>
    <property type="evidence" value="ECO:0007669"/>
    <property type="project" value="TreeGrafter"/>
</dbReference>
<dbReference type="AlphaFoldDB" id="A0A418ZNS8"/>
<feature type="non-terminal residue" evidence="1">
    <location>
        <position position="128"/>
    </location>
</feature>
<dbReference type="Pfam" id="PF13450">
    <property type="entry name" value="NAD_binding_8"/>
    <property type="match status" value="1"/>
</dbReference>
<dbReference type="GO" id="GO:0050660">
    <property type="term" value="F:flavin adenine dinucleotide binding"/>
    <property type="evidence" value="ECO:0007669"/>
    <property type="project" value="TreeGrafter"/>
</dbReference>
<name>A0A418ZNS8_9RHOB</name>
<keyword evidence="2" id="KW-1185">Reference proteome</keyword>
<dbReference type="PANTHER" id="PTHR21197:SF0">
    <property type="entry name" value="UDP-GALACTOPYRANOSE MUTASE"/>
    <property type="match status" value="1"/>
</dbReference>
<dbReference type="Proteomes" id="UP000285530">
    <property type="component" value="Unassembled WGS sequence"/>
</dbReference>
<dbReference type="SUPFAM" id="SSF51971">
    <property type="entry name" value="Nucleotide-binding domain"/>
    <property type="match status" value="1"/>
</dbReference>
<sequence>MADPVLIVGAGLSGAVLARRLAEAGRPSIVIDARPHVADNCHTARDPQTGVMVHEYGPHIFHTDDDGVWDLASRFATMMPFRHQVRSTVGGRVYAMPVNLLTINQFFGTALSPDEARALIAAKATPLP</sequence>
<organism evidence="1 2">
    <name type="scientific">Paracoccus aestuarii</name>
    <dbReference type="NCBI Taxonomy" id="453842"/>
    <lineage>
        <taxon>Bacteria</taxon>
        <taxon>Pseudomonadati</taxon>
        <taxon>Pseudomonadota</taxon>
        <taxon>Alphaproteobacteria</taxon>
        <taxon>Rhodobacterales</taxon>
        <taxon>Paracoccaceae</taxon>
        <taxon>Paracoccus</taxon>
    </lineage>
</organism>
<evidence type="ECO:0000313" key="1">
    <source>
        <dbReference type="EMBL" id="RJK92497.1"/>
    </source>
</evidence>
<dbReference type="EMBL" id="QZEV01000243">
    <property type="protein sequence ID" value="RJK92497.1"/>
    <property type="molecule type" value="Genomic_DNA"/>
</dbReference>
<dbReference type="RefSeq" id="WP_170152410.1">
    <property type="nucleotide sequence ID" value="NZ_QZEV01000243.1"/>
</dbReference>
<dbReference type="GO" id="GO:0008767">
    <property type="term" value="F:UDP-galactopyranose mutase activity"/>
    <property type="evidence" value="ECO:0007669"/>
    <property type="project" value="TreeGrafter"/>
</dbReference>
<proteinExistence type="predicted"/>
<dbReference type="Gene3D" id="3.40.50.720">
    <property type="entry name" value="NAD(P)-binding Rossmann-like Domain"/>
    <property type="match status" value="1"/>
</dbReference>
<dbReference type="PANTHER" id="PTHR21197">
    <property type="entry name" value="UDP-GALACTOPYRANOSE MUTASE"/>
    <property type="match status" value="1"/>
</dbReference>